<feature type="compositionally biased region" description="Basic residues" evidence="2">
    <location>
        <begin position="54"/>
        <end position="65"/>
    </location>
</feature>
<dbReference type="AlphaFoldDB" id="A0AAD7UPV2"/>
<keyword evidence="1" id="KW-0862">Zinc</keyword>
<dbReference type="Pfam" id="PF13920">
    <property type="entry name" value="zf-C3HC4_3"/>
    <property type="match status" value="1"/>
</dbReference>
<dbReference type="EMBL" id="JAQMWT010000040">
    <property type="protein sequence ID" value="KAJ8612878.1"/>
    <property type="molecule type" value="Genomic_DNA"/>
</dbReference>
<evidence type="ECO:0000313" key="4">
    <source>
        <dbReference type="EMBL" id="KAJ8612878.1"/>
    </source>
</evidence>
<dbReference type="PROSITE" id="PS50089">
    <property type="entry name" value="ZF_RING_2"/>
    <property type="match status" value="1"/>
</dbReference>
<dbReference type="InterPro" id="IPR001841">
    <property type="entry name" value="Znf_RING"/>
</dbReference>
<protein>
    <recommendedName>
        <fullName evidence="3">RING-type domain-containing protein</fullName>
    </recommendedName>
</protein>
<sequence length="245" mass="27075">MSWLCSFADSLCASEELFTPTKAQPRRVTFLLEEVPGHKDRPKSAAANSENGGRPKKKHGKRKRSTSLPPNITARDKDAASEVNVKNPAALVGRSVEIFPEGKVGKVVSFHHKNDKHAAHTIDFGDGKPVAIVLGVGGLPFKLLAERRRSRKMLERKLERTTTRNNILQGNETHARVASERLKKEIDQLRNCPLCSEDASDVAFVPCGHRSCSRCARHILKTHVQGVGRACPVCKDKIRSLLHLS</sequence>
<dbReference type="SMART" id="SM00184">
    <property type="entry name" value="RING"/>
    <property type="match status" value="1"/>
</dbReference>
<evidence type="ECO:0000256" key="1">
    <source>
        <dbReference type="PROSITE-ProRule" id="PRU00175"/>
    </source>
</evidence>
<keyword evidence="1" id="KW-0863">Zinc-finger</keyword>
<evidence type="ECO:0000313" key="5">
    <source>
        <dbReference type="Proteomes" id="UP001230188"/>
    </source>
</evidence>
<accession>A0AAD7UPV2</accession>
<dbReference type="GO" id="GO:0008270">
    <property type="term" value="F:zinc ion binding"/>
    <property type="evidence" value="ECO:0007669"/>
    <property type="project" value="UniProtKB-KW"/>
</dbReference>
<evidence type="ECO:0000256" key="2">
    <source>
        <dbReference type="SAM" id="MobiDB-lite"/>
    </source>
</evidence>
<evidence type="ECO:0000259" key="3">
    <source>
        <dbReference type="PROSITE" id="PS50089"/>
    </source>
</evidence>
<dbReference type="CDD" id="cd16449">
    <property type="entry name" value="RING-HC"/>
    <property type="match status" value="1"/>
</dbReference>
<reference evidence="4" key="1">
    <citation type="submission" date="2023-01" db="EMBL/GenBank/DDBJ databases">
        <title>Metagenome sequencing of chrysophaentin producing Chrysophaeum taylorii.</title>
        <authorList>
            <person name="Davison J."/>
            <person name="Bewley C."/>
        </authorList>
    </citation>
    <scope>NUCLEOTIDE SEQUENCE</scope>
    <source>
        <strain evidence="4">NIES-1699</strain>
    </source>
</reference>
<name>A0AAD7UPV2_9STRA</name>
<feature type="domain" description="RING-type" evidence="3">
    <location>
        <begin position="192"/>
        <end position="235"/>
    </location>
</feature>
<feature type="region of interest" description="Disordered" evidence="2">
    <location>
        <begin position="33"/>
        <end position="81"/>
    </location>
</feature>
<dbReference type="Proteomes" id="UP001230188">
    <property type="component" value="Unassembled WGS sequence"/>
</dbReference>
<dbReference type="Gene3D" id="3.30.40.10">
    <property type="entry name" value="Zinc/RING finger domain, C3HC4 (zinc finger)"/>
    <property type="match status" value="1"/>
</dbReference>
<gene>
    <name evidence="4" type="ORF">CTAYLR_002074</name>
</gene>
<organism evidence="4 5">
    <name type="scientific">Chrysophaeum taylorii</name>
    <dbReference type="NCBI Taxonomy" id="2483200"/>
    <lineage>
        <taxon>Eukaryota</taxon>
        <taxon>Sar</taxon>
        <taxon>Stramenopiles</taxon>
        <taxon>Ochrophyta</taxon>
        <taxon>Pelagophyceae</taxon>
        <taxon>Pelagomonadales</taxon>
        <taxon>Pelagomonadaceae</taxon>
        <taxon>Chrysophaeum</taxon>
    </lineage>
</organism>
<dbReference type="SUPFAM" id="SSF57850">
    <property type="entry name" value="RING/U-box"/>
    <property type="match status" value="1"/>
</dbReference>
<keyword evidence="5" id="KW-1185">Reference proteome</keyword>
<comment type="caution">
    <text evidence="4">The sequence shown here is derived from an EMBL/GenBank/DDBJ whole genome shotgun (WGS) entry which is preliminary data.</text>
</comment>
<proteinExistence type="predicted"/>
<dbReference type="InterPro" id="IPR013083">
    <property type="entry name" value="Znf_RING/FYVE/PHD"/>
</dbReference>
<keyword evidence="1" id="KW-0479">Metal-binding</keyword>